<dbReference type="InterPro" id="IPR027417">
    <property type="entry name" value="P-loop_NTPase"/>
</dbReference>
<dbReference type="PANTHER" id="PTHR30473:SF1">
    <property type="entry name" value="PHOH-LIKE PROTEIN"/>
    <property type="match status" value="1"/>
</dbReference>
<sequence length="321" mass="36171">MAYRTIDISQHSIEEIQIFAGAQDANLDVFEKHFKTRFSMRSSTLRFEETAEADLIEQVVDVCFQIVDTYYKLSGQDIAYIIQLGRKGQLSKFKVHQLIPVGKTRSGKMIYPKTLGQAELCDAFRSNDIVFATGVAGTGKTYLAVCYAVDLLRQEKIEKIILTRPAVEAGESLGFLPGDLKEKVDPYLRPLYDALYEMLGTETVERMIEKQIIEIAPLAFMRGRTLSHAAVILDEAQNTTRAQMKMFLTRMGDHTQMIINGDVTQIDLIRKQDSGLIEACRILKGIEGIGMVQLQAGDVVRHPLVQKIIERYAEIEKESSN</sequence>
<evidence type="ECO:0000313" key="8">
    <source>
        <dbReference type="EMBL" id="MBB5183290.1"/>
    </source>
</evidence>
<accession>A0A7W8D0G1</accession>
<dbReference type="GO" id="GO:0005524">
    <property type="term" value="F:ATP binding"/>
    <property type="evidence" value="ECO:0007669"/>
    <property type="project" value="UniProtKB-KW"/>
</dbReference>
<evidence type="ECO:0000256" key="1">
    <source>
        <dbReference type="ARBA" id="ARBA00004496"/>
    </source>
</evidence>
<dbReference type="Proteomes" id="UP000539953">
    <property type="component" value="Unassembled WGS sequence"/>
</dbReference>
<name>A0A7W8D0G1_9FIRM</name>
<dbReference type="EMBL" id="JACHHK010000004">
    <property type="protein sequence ID" value="MBB5183290.1"/>
    <property type="molecule type" value="Genomic_DNA"/>
</dbReference>
<dbReference type="InterPro" id="IPR051451">
    <property type="entry name" value="PhoH2-like"/>
</dbReference>
<reference evidence="8 9" key="1">
    <citation type="submission" date="2020-08" db="EMBL/GenBank/DDBJ databases">
        <title>Genomic Encyclopedia of Type Strains, Phase IV (KMG-IV): sequencing the most valuable type-strain genomes for metagenomic binning, comparative biology and taxonomic classification.</title>
        <authorList>
            <person name="Goeker M."/>
        </authorList>
    </citation>
    <scope>NUCLEOTIDE SEQUENCE [LARGE SCALE GENOMIC DNA]</scope>
    <source>
        <strain evidence="8 9">DSM 25799</strain>
    </source>
</reference>
<comment type="subcellular location">
    <subcellularLocation>
        <location evidence="1">Cytoplasm</location>
    </subcellularLocation>
</comment>
<dbReference type="SUPFAM" id="SSF52540">
    <property type="entry name" value="P-loop containing nucleoside triphosphate hydrolases"/>
    <property type="match status" value="1"/>
</dbReference>
<feature type="domain" description="PhoH-like protein" evidence="7">
    <location>
        <begin position="110"/>
        <end position="312"/>
    </location>
</feature>
<dbReference type="GO" id="GO:0005829">
    <property type="term" value="C:cytosol"/>
    <property type="evidence" value="ECO:0007669"/>
    <property type="project" value="TreeGrafter"/>
</dbReference>
<evidence type="ECO:0000313" key="9">
    <source>
        <dbReference type="Proteomes" id="UP000539953"/>
    </source>
</evidence>
<proteinExistence type="inferred from homology"/>
<evidence type="ECO:0000256" key="2">
    <source>
        <dbReference type="ARBA" id="ARBA00010393"/>
    </source>
</evidence>
<dbReference type="PANTHER" id="PTHR30473">
    <property type="entry name" value="PROTEIN PHOH"/>
    <property type="match status" value="1"/>
</dbReference>
<dbReference type="InterPro" id="IPR003714">
    <property type="entry name" value="PhoH"/>
</dbReference>
<evidence type="ECO:0000256" key="6">
    <source>
        <dbReference type="ARBA" id="ARBA00039970"/>
    </source>
</evidence>
<evidence type="ECO:0000259" key="7">
    <source>
        <dbReference type="Pfam" id="PF02562"/>
    </source>
</evidence>
<keyword evidence="9" id="KW-1185">Reference proteome</keyword>
<keyword evidence="3" id="KW-0963">Cytoplasm</keyword>
<keyword evidence="5" id="KW-0067">ATP-binding</keyword>
<evidence type="ECO:0000256" key="5">
    <source>
        <dbReference type="ARBA" id="ARBA00022840"/>
    </source>
</evidence>
<dbReference type="AlphaFoldDB" id="A0A7W8D0G1"/>
<gene>
    <name evidence="8" type="ORF">HNQ47_001311</name>
</gene>
<dbReference type="RefSeq" id="WP_343052928.1">
    <property type="nucleotide sequence ID" value="NZ_JACHHK010000004.1"/>
</dbReference>
<protein>
    <recommendedName>
        <fullName evidence="6">PhoH-like protein</fullName>
    </recommendedName>
</protein>
<dbReference type="Gene3D" id="3.40.50.300">
    <property type="entry name" value="P-loop containing nucleotide triphosphate hydrolases"/>
    <property type="match status" value="1"/>
</dbReference>
<keyword evidence="4" id="KW-0547">Nucleotide-binding</keyword>
<comment type="caution">
    <text evidence="8">The sequence shown here is derived from an EMBL/GenBank/DDBJ whole genome shotgun (WGS) entry which is preliminary data.</text>
</comment>
<organism evidence="8 9">
    <name type="scientific">Catenisphaera adipataccumulans</name>
    <dbReference type="NCBI Taxonomy" id="700500"/>
    <lineage>
        <taxon>Bacteria</taxon>
        <taxon>Bacillati</taxon>
        <taxon>Bacillota</taxon>
        <taxon>Erysipelotrichia</taxon>
        <taxon>Erysipelotrichales</taxon>
        <taxon>Erysipelotrichaceae</taxon>
        <taxon>Catenisphaera</taxon>
    </lineage>
</organism>
<dbReference type="Pfam" id="PF02562">
    <property type="entry name" value="PhoH"/>
    <property type="match status" value="1"/>
</dbReference>
<evidence type="ECO:0000256" key="4">
    <source>
        <dbReference type="ARBA" id="ARBA00022741"/>
    </source>
</evidence>
<evidence type="ECO:0000256" key="3">
    <source>
        <dbReference type="ARBA" id="ARBA00022490"/>
    </source>
</evidence>
<comment type="similarity">
    <text evidence="2">Belongs to the PhoH family.</text>
</comment>
<dbReference type="FunFam" id="3.40.50.300:FF:000013">
    <property type="entry name" value="PhoH family ATPase"/>
    <property type="match status" value="1"/>
</dbReference>